<evidence type="ECO:0000313" key="3">
    <source>
        <dbReference type="Proteomes" id="UP001221757"/>
    </source>
</evidence>
<accession>A0AAD7GZF7</accession>
<gene>
    <name evidence="2" type="ORF">B0H17DRAFT_1032336</name>
</gene>
<evidence type="ECO:0000313" key="2">
    <source>
        <dbReference type="EMBL" id="KAJ7708375.1"/>
    </source>
</evidence>
<comment type="caution">
    <text evidence="2">The sequence shown here is derived from an EMBL/GenBank/DDBJ whole genome shotgun (WGS) entry which is preliminary data.</text>
</comment>
<keyword evidence="3" id="KW-1185">Reference proteome</keyword>
<name>A0AAD7GZF7_MYCRO</name>
<sequence length="120" mass="13482">MRAPLRAPTGPERYASVHRADASFQIRQPGTPAAAKFKCPPPGLETDGSRNRGCRAGRLRANHRRHRESLRCDRMLYANYEASSRNCWGMGRGQRQRDLGRVVHFGAFCIPTFISGVHYG</sequence>
<dbReference type="AlphaFoldDB" id="A0AAD7GZF7"/>
<proteinExistence type="predicted"/>
<protein>
    <submittedName>
        <fullName evidence="2">Uncharacterized protein</fullName>
    </submittedName>
</protein>
<feature type="region of interest" description="Disordered" evidence="1">
    <location>
        <begin position="31"/>
        <end position="52"/>
    </location>
</feature>
<dbReference type="Proteomes" id="UP001221757">
    <property type="component" value="Unassembled WGS sequence"/>
</dbReference>
<reference evidence="2" key="1">
    <citation type="submission" date="2023-03" db="EMBL/GenBank/DDBJ databases">
        <title>Massive genome expansion in bonnet fungi (Mycena s.s.) driven by repeated elements and novel gene families across ecological guilds.</title>
        <authorList>
            <consortium name="Lawrence Berkeley National Laboratory"/>
            <person name="Harder C.B."/>
            <person name="Miyauchi S."/>
            <person name="Viragh M."/>
            <person name="Kuo A."/>
            <person name="Thoen E."/>
            <person name="Andreopoulos B."/>
            <person name="Lu D."/>
            <person name="Skrede I."/>
            <person name="Drula E."/>
            <person name="Henrissat B."/>
            <person name="Morin E."/>
            <person name="Kohler A."/>
            <person name="Barry K."/>
            <person name="LaButti K."/>
            <person name="Morin E."/>
            <person name="Salamov A."/>
            <person name="Lipzen A."/>
            <person name="Mereny Z."/>
            <person name="Hegedus B."/>
            <person name="Baldrian P."/>
            <person name="Stursova M."/>
            <person name="Weitz H."/>
            <person name="Taylor A."/>
            <person name="Grigoriev I.V."/>
            <person name="Nagy L.G."/>
            <person name="Martin F."/>
            <person name="Kauserud H."/>
        </authorList>
    </citation>
    <scope>NUCLEOTIDE SEQUENCE</scope>
    <source>
        <strain evidence="2">CBHHK067</strain>
    </source>
</reference>
<evidence type="ECO:0000256" key="1">
    <source>
        <dbReference type="SAM" id="MobiDB-lite"/>
    </source>
</evidence>
<dbReference type="EMBL" id="JARKIE010000004">
    <property type="protein sequence ID" value="KAJ7708375.1"/>
    <property type="molecule type" value="Genomic_DNA"/>
</dbReference>
<organism evidence="2 3">
    <name type="scientific">Mycena rosella</name>
    <name type="common">Pink bonnet</name>
    <name type="synonym">Agaricus rosellus</name>
    <dbReference type="NCBI Taxonomy" id="1033263"/>
    <lineage>
        <taxon>Eukaryota</taxon>
        <taxon>Fungi</taxon>
        <taxon>Dikarya</taxon>
        <taxon>Basidiomycota</taxon>
        <taxon>Agaricomycotina</taxon>
        <taxon>Agaricomycetes</taxon>
        <taxon>Agaricomycetidae</taxon>
        <taxon>Agaricales</taxon>
        <taxon>Marasmiineae</taxon>
        <taxon>Mycenaceae</taxon>
        <taxon>Mycena</taxon>
    </lineage>
</organism>